<dbReference type="AlphaFoldDB" id="A0A819RB30"/>
<dbReference type="EMBL" id="CAJOBE010007629">
    <property type="protein sequence ID" value="CAF4041558.1"/>
    <property type="molecule type" value="Genomic_DNA"/>
</dbReference>
<evidence type="ECO:0000313" key="1">
    <source>
        <dbReference type="EMBL" id="CAF4041558.1"/>
    </source>
</evidence>
<sequence length="169" mass="20322">MYYWNKKVQDNFLNYFPNVNQLSIRHHFKTLVDSITATLHHVISLRQLEKLVIECGDFPMEDLIKLLRFTSDKNEIFQYIIRTWLVLDEIPFIIYLFPKLLYLKTGINRKELRQILRLLLSKTHNRTRNLFYLHIRSVPKVHLKEAKVLIESKNLLNNCSIKYINDGLH</sequence>
<evidence type="ECO:0000313" key="2">
    <source>
        <dbReference type="Proteomes" id="UP000663874"/>
    </source>
</evidence>
<gene>
    <name evidence="1" type="ORF">FNK824_LOCUS28204</name>
</gene>
<proteinExistence type="predicted"/>
<dbReference type="Proteomes" id="UP000663874">
    <property type="component" value="Unassembled WGS sequence"/>
</dbReference>
<reference evidence="1" key="1">
    <citation type="submission" date="2021-02" db="EMBL/GenBank/DDBJ databases">
        <authorList>
            <person name="Nowell W R."/>
        </authorList>
    </citation>
    <scope>NUCLEOTIDE SEQUENCE</scope>
</reference>
<organism evidence="1 2">
    <name type="scientific">Rotaria sordida</name>
    <dbReference type="NCBI Taxonomy" id="392033"/>
    <lineage>
        <taxon>Eukaryota</taxon>
        <taxon>Metazoa</taxon>
        <taxon>Spiralia</taxon>
        <taxon>Gnathifera</taxon>
        <taxon>Rotifera</taxon>
        <taxon>Eurotatoria</taxon>
        <taxon>Bdelloidea</taxon>
        <taxon>Philodinida</taxon>
        <taxon>Philodinidae</taxon>
        <taxon>Rotaria</taxon>
    </lineage>
</organism>
<name>A0A819RB30_9BILA</name>
<comment type="caution">
    <text evidence="1">The sequence shown here is derived from an EMBL/GenBank/DDBJ whole genome shotgun (WGS) entry which is preliminary data.</text>
</comment>
<protein>
    <submittedName>
        <fullName evidence="1">Uncharacterized protein</fullName>
    </submittedName>
</protein>
<accession>A0A819RB30</accession>